<reference evidence="1 2" key="1">
    <citation type="journal article" date="2016" name="Genome Announc.">
        <title>Genome Sequences of Pseudomonas oryzihabitans Phage POR1 and Pseudomonas aeruginosa Phage PAE1.</title>
        <authorList>
            <person name="Dyson Z.A."/>
            <person name="Seviour R.J."/>
            <person name="Tucci J."/>
            <person name="Petrovski S."/>
        </authorList>
    </citation>
    <scope>NUCLEOTIDE SEQUENCE [LARGE SCALE GENOMIC DNA]</scope>
</reference>
<evidence type="ECO:0000313" key="1">
    <source>
        <dbReference type="EMBL" id="ALH46254.1"/>
    </source>
</evidence>
<evidence type="ECO:0000313" key="2">
    <source>
        <dbReference type="Proteomes" id="UP000225954"/>
    </source>
</evidence>
<accession>A0A0N9SIC0</accession>
<organism evidence="1 2">
    <name type="scientific">Pseudomonas phage POR1</name>
    <dbReference type="NCBI Taxonomy" id="1718594"/>
    <lineage>
        <taxon>Viruses</taxon>
        <taxon>Duplodnaviria</taxon>
        <taxon>Heunggongvirae</taxon>
        <taxon>Uroviricota</taxon>
        <taxon>Caudoviricetes</taxon>
        <taxon>Porunavirus</taxon>
        <taxon>Porunavirus POR1</taxon>
    </lineage>
</organism>
<gene>
    <name evidence="1" type="ORF">POR1_49</name>
</gene>
<dbReference type="EMBL" id="KT716399">
    <property type="protein sequence ID" value="ALH46254.1"/>
    <property type="molecule type" value="Genomic_DNA"/>
</dbReference>
<name>A0A0N9SIC0_9CAUD</name>
<dbReference type="Proteomes" id="UP000225954">
    <property type="component" value="Segment"/>
</dbReference>
<sequence>MTYEEMIATRAERAAAAAARKAEWLKHADVDQMEIDEQERREFQALAD</sequence>
<proteinExistence type="predicted"/>
<protein>
    <submittedName>
        <fullName evidence="1">Uncharacterized protein</fullName>
    </submittedName>
</protein>
<keyword evidence="2" id="KW-1185">Reference proteome</keyword>